<sequence length="204" mass="23390">MFFFRKDAEPLPAVGAAVLHRTRKQMEPFVSDVLTDFHLVRQFPMAERTGPVLQKHMIHGMENGIFHIPISTKRQPEKQRGQNLVHTAPQPFPGRYAQNSLAQRIPYEEQKCAPYDPRQAHAQHMIPVISHNFIIRPADKGILQNLWFCSSPVDPVPVLFYSLEQPPVPGLHFSDFPISPHRLRSIILIRFPSLYRKIGSFVSA</sequence>
<evidence type="ECO:0000313" key="1">
    <source>
        <dbReference type="EMBL" id="EEW97948.1"/>
    </source>
</evidence>
<proteinExistence type="predicted"/>
<comment type="caution">
    <text evidence="1">The sequence shown here is derived from an EMBL/GenBank/DDBJ whole genome shotgun (WGS) entry which is preliminary data.</text>
</comment>
<dbReference type="HOGENOM" id="CLU_1341478_0_0_9"/>
<accession>C9LQW2</accession>
<name>C9LQW2_9FIRM</name>
<reference evidence="1" key="1">
    <citation type="submission" date="2009-09" db="EMBL/GenBank/DDBJ databases">
        <authorList>
            <person name="Weinstock G."/>
            <person name="Sodergren E."/>
            <person name="Clifton S."/>
            <person name="Fulton L."/>
            <person name="Fulton B."/>
            <person name="Courtney L."/>
            <person name="Fronick C."/>
            <person name="Harrison M."/>
            <person name="Strong C."/>
            <person name="Farmer C."/>
            <person name="Delahaunty K."/>
            <person name="Markovic C."/>
            <person name="Hall O."/>
            <person name="Minx P."/>
            <person name="Tomlinson C."/>
            <person name="Mitreva M."/>
            <person name="Nelson J."/>
            <person name="Hou S."/>
            <person name="Wollam A."/>
            <person name="Pepin K.H."/>
            <person name="Johnson M."/>
            <person name="Bhonagiri V."/>
            <person name="Nash W.E."/>
            <person name="Warren W."/>
            <person name="Chinwalla A."/>
            <person name="Mardis E.R."/>
            <person name="Wilson R.K."/>
        </authorList>
    </citation>
    <scope>NUCLEOTIDE SEQUENCE [LARGE SCALE GENOMIC DNA]</scope>
    <source>
        <strain evidence="1">DSM 15470</strain>
    </source>
</reference>
<dbReference type="STRING" id="592028.GCWU000321_01944"/>
<gene>
    <name evidence="1" type="ORF">GCWU000321_01944</name>
</gene>
<dbReference type="Proteomes" id="UP000004736">
    <property type="component" value="Unassembled WGS sequence"/>
</dbReference>
<dbReference type="AlphaFoldDB" id="C9LQW2"/>
<organism evidence="1 2">
    <name type="scientific">Dialister invisus DSM 15470</name>
    <dbReference type="NCBI Taxonomy" id="592028"/>
    <lineage>
        <taxon>Bacteria</taxon>
        <taxon>Bacillati</taxon>
        <taxon>Bacillota</taxon>
        <taxon>Negativicutes</taxon>
        <taxon>Veillonellales</taxon>
        <taxon>Veillonellaceae</taxon>
        <taxon>Dialister</taxon>
    </lineage>
</organism>
<protein>
    <submittedName>
        <fullName evidence="1">Uncharacterized protein</fullName>
    </submittedName>
</protein>
<keyword evidence="2" id="KW-1185">Reference proteome</keyword>
<evidence type="ECO:0000313" key="2">
    <source>
        <dbReference type="Proteomes" id="UP000004736"/>
    </source>
</evidence>
<dbReference type="EMBL" id="ACIM02000001">
    <property type="protein sequence ID" value="EEW97948.1"/>
    <property type="molecule type" value="Genomic_DNA"/>
</dbReference>